<dbReference type="PANTHER" id="PTHR21621">
    <property type="entry name" value="RIBOSOMAL PROTEIN S6 MODIFICATION PROTEIN"/>
    <property type="match status" value="1"/>
</dbReference>
<name>A0ABU5HBW9_9BACT</name>
<dbReference type="Pfam" id="PF21068">
    <property type="entry name" value="ATPgraspMvdD"/>
    <property type="match status" value="1"/>
</dbReference>
<dbReference type="PROSITE" id="PS50975">
    <property type="entry name" value="ATP_GRASP"/>
    <property type="match status" value="1"/>
</dbReference>
<comment type="caution">
    <text evidence="3">The sequence shown here is derived from an EMBL/GenBank/DDBJ whole genome shotgun (WGS) entry which is preliminary data.</text>
</comment>
<reference evidence="3 4" key="1">
    <citation type="submission" date="2023-12" db="EMBL/GenBank/DDBJ databases">
        <title>the genome sequence of Hyalangium sp. s54d21.</title>
        <authorList>
            <person name="Zhang X."/>
        </authorList>
    </citation>
    <scope>NUCLEOTIDE SEQUENCE [LARGE SCALE GENOMIC DNA]</scope>
    <source>
        <strain evidence="4">s54d21</strain>
    </source>
</reference>
<sequence length="343" mass="38024">MAILIVTRSRDNEAPAAVTRALEARGERVYRFDTDLFPTELQLSLDEAGRGRLSGPEGEVALEEFSAVWYRRCAIAERIPRDLDSQLRQPAVEESRRVVFGMMAALGVFQLDALEHVRRSEHKPLQLKLARQLGMEVPRTLMTNDPEAVRAFAASCPSGVVTKMMASFAVYDEQGLEQVVFTTPLGARELKDLDGLDLCPMTFQEHVTKAVELRVTVVGTQVMAAAIDSQALPGARNDWRREGLALIRSWQPYTLPESLRLQVLGMMDALGLNYGAFDFIVTPQGRHVFLEVNPSGEFMWLVQHPGLPVDEALADVLAGRAARRLGPRPLPRSEPALRLATSP</sequence>
<keyword evidence="4" id="KW-1185">Reference proteome</keyword>
<keyword evidence="1" id="KW-0547">Nucleotide-binding</keyword>
<organism evidence="3 4">
    <name type="scientific">Hyalangium rubrum</name>
    <dbReference type="NCBI Taxonomy" id="3103134"/>
    <lineage>
        <taxon>Bacteria</taxon>
        <taxon>Pseudomonadati</taxon>
        <taxon>Myxococcota</taxon>
        <taxon>Myxococcia</taxon>
        <taxon>Myxococcales</taxon>
        <taxon>Cystobacterineae</taxon>
        <taxon>Archangiaceae</taxon>
        <taxon>Hyalangium</taxon>
    </lineage>
</organism>
<accession>A0ABU5HBW9</accession>
<dbReference type="EMBL" id="JAXIVS010000012">
    <property type="protein sequence ID" value="MDY7230831.1"/>
    <property type="molecule type" value="Genomic_DNA"/>
</dbReference>
<evidence type="ECO:0000313" key="3">
    <source>
        <dbReference type="EMBL" id="MDY7230831.1"/>
    </source>
</evidence>
<protein>
    <submittedName>
        <fullName evidence="3">MvdD family ATP-grasp ribosomal peptide maturase</fullName>
    </submittedName>
</protein>
<dbReference type="SUPFAM" id="SSF56059">
    <property type="entry name" value="Glutathione synthetase ATP-binding domain-like"/>
    <property type="match status" value="1"/>
</dbReference>
<evidence type="ECO:0000259" key="2">
    <source>
        <dbReference type="PROSITE" id="PS50975"/>
    </source>
</evidence>
<dbReference type="InterPro" id="IPR011761">
    <property type="entry name" value="ATP-grasp"/>
</dbReference>
<dbReference type="PANTHER" id="PTHR21621:SF0">
    <property type="entry name" value="BETA-CITRYLGLUTAMATE SYNTHASE B-RELATED"/>
    <property type="match status" value="1"/>
</dbReference>
<dbReference type="Gene3D" id="3.30.470.20">
    <property type="entry name" value="ATP-grasp fold, B domain"/>
    <property type="match status" value="1"/>
</dbReference>
<dbReference type="RefSeq" id="WP_321549544.1">
    <property type="nucleotide sequence ID" value="NZ_JAXIVS010000012.1"/>
</dbReference>
<feature type="domain" description="ATP-grasp" evidence="2">
    <location>
        <begin position="127"/>
        <end position="318"/>
    </location>
</feature>
<dbReference type="InterPro" id="IPR048936">
    <property type="entry name" value="MvdD-like_ATPgrasp"/>
</dbReference>
<keyword evidence="1" id="KW-0067">ATP-binding</keyword>
<evidence type="ECO:0000313" key="4">
    <source>
        <dbReference type="Proteomes" id="UP001291309"/>
    </source>
</evidence>
<gene>
    <name evidence="3" type="ORF">SYV04_30835</name>
</gene>
<dbReference type="Proteomes" id="UP001291309">
    <property type="component" value="Unassembled WGS sequence"/>
</dbReference>
<proteinExistence type="predicted"/>
<evidence type="ECO:0000256" key="1">
    <source>
        <dbReference type="PROSITE-ProRule" id="PRU00409"/>
    </source>
</evidence>